<dbReference type="Proteomes" id="UP000027121">
    <property type="component" value="Chromosome"/>
</dbReference>
<gene>
    <name evidence="1" type="ORF">BV82_1309</name>
</gene>
<keyword evidence="2" id="KW-1185">Reference proteome</keyword>
<name>A0AAP0SL25_9PSED</name>
<reference evidence="1 2" key="1">
    <citation type="journal article" date="2014" name="Genome Announc.">
        <title>Genome Sequence of Pseudomonas sp. Strain P482, a Tomato Rhizosphere Isolate with Broad-Spectrum Antimicrobial Activity.</title>
        <authorList>
            <person name="Krzyzanowska D.M."/>
            <person name="Ossowicki A."/>
            <person name="Jafra S."/>
        </authorList>
    </citation>
    <scope>NUCLEOTIDE SEQUENCE [LARGE SCALE GENOMIC DNA]</scope>
    <source>
        <strain evidence="1 2">P482</strain>
    </source>
</reference>
<evidence type="ECO:0000313" key="1">
    <source>
        <dbReference type="EMBL" id="KDO00855.1"/>
    </source>
</evidence>
<proteinExistence type="predicted"/>
<accession>A0AAP0SL25</accession>
<dbReference type="EMBL" id="CP071706">
    <property type="protein sequence ID" value="KDO00855.1"/>
    <property type="molecule type" value="Genomic_DNA"/>
</dbReference>
<organism evidence="1 2">
    <name type="scientific">Pseudomonas donghuensis</name>
    <dbReference type="NCBI Taxonomy" id="1163398"/>
    <lineage>
        <taxon>Bacteria</taxon>
        <taxon>Pseudomonadati</taxon>
        <taxon>Pseudomonadota</taxon>
        <taxon>Gammaproteobacteria</taxon>
        <taxon>Pseudomonadales</taxon>
        <taxon>Pseudomonadaceae</taxon>
        <taxon>Pseudomonas</taxon>
    </lineage>
</organism>
<dbReference type="KEGG" id="pdw:BV82_1309"/>
<dbReference type="RefSeq" id="WP_158491185.1">
    <property type="nucleotide sequence ID" value="NZ_CP071706.1"/>
</dbReference>
<protein>
    <submittedName>
        <fullName evidence="1">Uncharacterized protein</fullName>
    </submittedName>
</protein>
<evidence type="ECO:0000313" key="2">
    <source>
        <dbReference type="Proteomes" id="UP000027121"/>
    </source>
</evidence>
<sequence>MMYFSLVERDAQGDGWHLTPKPAVTYSTGGEVNEFTYGNEPFRDPDCKPSYPLP</sequence>
<dbReference type="GeneID" id="98282690"/>
<reference evidence="1 2" key="2">
    <citation type="journal article" date="2016" name="Front. Microbiol.">
        <title>When Genome-Based Approach Meets the 'Old but Good': Revealing Genes Involved in the Antibacterial Activity of Pseudomonas sp. P482 against Soft Rot Pathogens.</title>
        <authorList>
            <person name="Krzyzanowska D.M."/>
            <person name="Ossowicki A."/>
            <person name="Rajewska M."/>
            <person name="Maciag T."/>
            <person name="Jablonska M."/>
            <person name="Obuchowski M."/>
            <person name="Heeb S."/>
            <person name="Jafra S."/>
        </authorList>
    </citation>
    <scope>NUCLEOTIDE SEQUENCE [LARGE SCALE GENOMIC DNA]</scope>
    <source>
        <strain evidence="1 2">P482</strain>
    </source>
</reference>
<dbReference type="AlphaFoldDB" id="A0AAP0SL25"/>